<evidence type="ECO:0000256" key="1">
    <source>
        <dbReference type="ARBA" id="ARBA00022737"/>
    </source>
</evidence>
<proteinExistence type="predicted"/>
<dbReference type="EMBL" id="BAABLD010000002">
    <property type="protein sequence ID" value="GAA5160089.1"/>
    <property type="molecule type" value="Genomic_DNA"/>
</dbReference>
<evidence type="ECO:0000259" key="4">
    <source>
        <dbReference type="PROSITE" id="PS51177"/>
    </source>
</evidence>
<keyword evidence="1" id="KW-0677">Repeat</keyword>
<dbReference type="InterPro" id="IPR001783">
    <property type="entry name" value="Lumazine-bd"/>
</dbReference>
<dbReference type="EC" id="2.5.1.9" evidence="2"/>
<dbReference type="InterPro" id="IPR023366">
    <property type="entry name" value="ATP_synth_asu-like_sf"/>
</dbReference>
<evidence type="ECO:0000313" key="6">
    <source>
        <dbReference type="Proteomes" id="UP001500547"/>
    </source>
</evidence>
<organism evidence="5 6">
    <name type="scientific">Viridibacterium curvum</name>
    <dbReference type="NCBI Taxonomy" id="1101404"/>
    <lineage>
        <taxon>Bacteria</taxon>
        <taxon>Pseudomonadati</taxon>
        <taxon>Pseudomonadota</taxon>
        <taxon>Betaproteobacteria</taxon>
        <taxon>Rhodocyclales</taxon>
        <taxon>Rhodocyclaceae</taxon>
        <taxon>Viridibacterium</taxon>
    </lineage>
</organism>
<evidence type="ECO:0000256" key="2">
    <source>
        <dbReference type="NCBIfam" id="TIGR00187"/>
    </source>
</evidence>
<dbReference type="NCBIfam" id="NF006767">
    <property type="entry name" value="PRK09289.1"/>
    <property type="match status" value="1"/>
</dbReference>
<dbReference type="RefSeq" id="WP_345531486.1">
    <property type="nucleotide sequence ID" value="NZ_BAABLD010000002.1"/>
</dbReference>
<dbReference type="InterPro" id="IPR017938">
    <property type="entry name" value="Riboflavin_synthase-like_b-brl"/>
</dbReference>
<dbReference type="Gene3D" id="2.40.30.20">
    <property type="match status" value="2"/>
</dbReference>
<feature type="domain" description="Lumazine-binding" evidence="4">
    <location>
        <begin position="1"/>
        <end position="97"/>
    </location>
</feature>
<name>A0ABP9QDI0_9RHOO</name>
<feature type="repeat" description="Lumazine-binding" evidence="3">
    <location>
        <begin position="1"/>
        <end position="97"/>
    </location>
</feature>
<keyword evidence="6" id="KW-1185">Reference proteome</keyword>
<gene>
    <name evidence="5" type="ORF">GCM10025770_07360</name>
</gene>
<dbReference type="Proteomes" id="UP001500547">
    <property type="component" value="Unassembled WGS sequence"/>
</dbReference>
<dbReference type="PIRSF" id="PIRSF000498">
    <property type="entry name" value="Riboflavin_syn_A"/>
    <property type="match status" value="1"/>
</dbReference>
<protein>
    <recommendedName>
        <fullName evidence="2">Riboflavin synthase</fullName>
        <ecNumber evidence="2">2.5.1.9</ecNumber>
    </recommendedName>
</protein>
<evidence type="ECO:0000313" key="5">
    <source>
        <dbReference type="EMBL" id="GAA5160089.1"/>
    </source>
</evidence>
<dbReference type="PANTHER" id="PTHR21098:SF0">
    <property type="entry name" value="RIBOFLAVIN SYNTHASE"/>
    <property type="match status" value="1"/>
</dbReference>
<dbReference type="InterPro" id="IPR026017">
    <property type="entry name" value="Lumazine-bd_dom"/>
</dbReference>
<dbReference type="NCBIfam" id="NF009566">
    <property type="entry name" value="PRK13020.1"/>
    <property type="match status" value="1"/>
</dbReference>
<sequence>MFTGIVKGTARLSALERKAGLSTLTLDFPPGFDAELEAGASVAVDGVCLTVTRHASGWAEFDVMQESLVRTTLADIAVGDLFNVERAAHDGAEIGGHPLSGHVDCTATVVGIETPENNKVMRFEVAPEWMHYIFAKGYIAVNGCSLTVSDADRASRRFSVWFIPETLRMTTFDAKTIGSRVNIEIERATQVTVDTIRNYLDERLGPLLPRLEALLGTSLVEQTTASLPGATQTKP</sequence>
<comment type="caution">
    <text evidence="5">The sequence shown here is derived from an EMBL/GenBank/DDBJ whole genome shotgun (WGS) entry which is preliminary data.</text>
</comment>
<evidence type="ECO:0000256" key="3">
    <source>
        <dbReference type="PROSITE-ProRule" id="PRU00524"/>
    </source>
</evidence>
<feature type="domain" description="Lumazine-binding" evidence="4">
    <location>
        <begin position="98"/>
        <end position="196"/>
    </location>
</feature>
<dbReference type="SUPFAM" id="SSF63380">
    <property type="entry name" value="Riboflavin synthase domain-like"/>
    <property type="match status" value="2"/>
</dbReference>
<dbReference type="Pfam" id="PF00677">
    <property type="entry name" value="Lum_binding"/>
    <property type="match status" value="2"/>
</dbReference>
<dbReference type="PANTHER" id="PTHR21098">
    <property type="entry name" value="RIBOFLAVIN SYNTHASE ALPHA CHAIN"/>
    <property type="match status" value="1"/>
</dbReference>
<reference evidence="6" key="1">
    <citation type="journal article" date="2019" name="Int. J. Syst. Evol. Microbiol.">
        <title>The Global Catalogue of Microorganisms (GCM) 10K type strain sequencing project: providing services to taxonomists for standard genome sequencing and annotation.</title>
        <authorList>
            <consortium name="The Broad Institute Genomics Platform"/>
            <consortium name="The Broad Institute Genome Sequencing Center for Infectious Disease"/>
            <person name="Wu L."/>
            <person name="Ma J."/>
        </authorList>
    </citation>
    <scope>NUCLEOTIDE SEQUENCE [LARGE SCALE GENOMIC DNA]</scope>
    <source>
        <strain evidence="6">JCM 18715</strain>
    </source>
</reference>
<dbReference type="CDD" id="cd00402">
    <property type="entry name" value="Riboflavin_synthase_like"/>
    <property type="match status" value="1"/>
</dbReference>
<accession>A0ABP9QDI0</accession>
<dbReference type="NCBIfam" id="TIGR00187">
    <property type="entry name" value="ribE"/>
    <property type="match status" value="1"/>
</dbReference>
<dbReference type="PROSITE" id="PS51177">
    <property type="entry name" value="LUMAZINE_BIND"/>
    <property type="match status" value="2"/>
</dbReference>
<feature type="repeat" description="Lumazine-binding" evidence="3">
    <location>
        <begin position="98"/>
        <end position="196"/>
    </location>
</feature>